<evidence type="ECO:0000259" key="3">
    <source>
        <dbReference type="Pfam" id="PF01326"/>
    </source>
</evidence>
<feature type="compositionally biased region" description="Pro residues" evidence="1">
    <location>
        <begin position="291"/>
        <end position="300"/>
    </location>
</feature>
<protein>
    <submittedName>
        <fullName evidence="4">Pyruvate, phosphate dikinase</fullName>
    </submittedName>
</protein>
<dbReference type="SUPFAM" id="SSF52009">
    <property type="entry name" value="Phosphohistidine domain"/>
    <property type="match status" value="1"/>
</dbReference>
<feature type="compositionally biased region" description="Low complexity" evidence="1">
    <location>
        <begin position="333"/>
        <end position="344"/>
    </location>
</feature>
<dbReference type="InterPro" id="IPR036637">
    <property type="entry name" value="Phosphohistidine_dom_sf"/>
</dbReference>
<feature type="domain" description="Pyruvate phosphate dikinase AMP/ATP-binding" evidence="3">
    <location>
        <begin position="67"/>
        <end position="288"/>
    </location>
</feature>
<feature type="region of interest" description="Disordered" evidence="1">
    <location>
        <begin position="46"/>
        <end position="65"/>
    </location>
</feature>
<dbReference type="Pfam" id="PF00391">
    <property type="entry name" value="PEP-utilizers"/>
    <property type="match status" value="1"/>
</dbReference>
<evidence type="ECO:0000313" key="5">
    <source>
        <dbReference type="Proteomes" id="UP000655570"/>
    </source>
</evidence>
<feature type="domain" description="PEP-utilising enzyme mobile" evidence="2">
    <location>
        <begin position="359"/>
        <end position="429"/>
    </location>
</feature>
<dbReference type="Gene3D" id="3.50.30.10">
    <property type="entry name" value="Phosphohistidine domain"/>
    <property type="match status" value="1"/>
</dbReference>
<dbReference type="InterPro" id="IPR051549">
    <property type="entry name" value="PEP_Utilizing_Enz"/>
</dbReference>
<dbReference type="Gene3D" id="3.30.470.20">
    <property type="entry name" value="ATP-grasp fold, B domain"/>
    <property type="match status" value="1"/>
</dbReference>
<dbReference type="InterPro" id="IPR013815">
    <property type="entry name" value="ATP_grasp_subdomain_1"/>
</dbReference>
<sequence>MLIPLSEATQETCGGKAGTLGMLLRAGFAVPDGFVVPLDAHHDTLGNERPDVAVDGPEGPSRAGPAAPLPAALLDGLAHGLAALGDPPVAVRSSASSEDTGEASAAGQHESVLAVQGVDGVAQAVRACWASLHSPRATAYRRGAAHDQPVDAGSMAVLVQRLVDAELSGVVFAPAAPDGVTVIEASWGLGPSVVGGTVTPDSYRVAADGSVGRTVADKRTRLDRRGTGLTLSDVPADGRIRPTLDDETARRLARLGRRVVELLGGAQDIEWAIARGRTWVVQARPVTAALPPMPPMPPMPSATQGAPSPSAHPSHPARPSPAGPPAPRANRLTGTAGSTGVATGTARVVRGPSDFSRVRPGDVLVCPFTDPAWTPLLRIAAGVVTETGGVLSHAAIIARERHIPAVLGIAGATVLILDGSPVTIDGTAGTVTTST</sequence>
<evidence type="ECO:0000313" key="4">
    <source>
        <dbReference type="EMBL" id="MBD7980510.1"/>
    </source>
</evidence>
<dbReference type="InterPro" id="IPR002192">
    <property type="entry name" value="PPDK_AMP/ATP-bd"/>
</dbReference>
<evidence type="ECO:0000259" key="2">
    <source>
        <dbReference type="Pfam" id="PF00391"/>
    </source>
</evidence>
<dbReference type="Pfam" id="PF01326">
    <property type="entry name" value="PPDK_N"/>
    <property type="match status" value="1"/>
</dbReference>
<keyword evidence="4" id="KW-0670">Pyruvate</keyword>
<dbReference type="InterPro" id="IPR008279">
    <property type="entry name" value="PEP-util_enz_mobile_dom"/>
</dbReference>
<organism evidence="4 5">
    <name type="scientific">Oerskovia merdavium</name>
    <dbReference type="NCBI Taxonomy" id="2762227"/>
    <lineage>
        <taxon>Bacteria</taxon>
        <taxon>Bacillati</taxon>
        <taxon>Actinomycetota</taxon>
        <taxon>Actinomycetes</taxon>
        <taxon>Micrococcales</taxon>
        <taxon>Cellulomonadaceae</taxon>
        <taxon>Oerskovia</taxon>
    </lineage>
</organism>
<dbReference type="EMBL" id="JACSQF010000006">
    <property type="protein sequence ID" value="MBD7980510.1"/>
    <property type="molecule type" value="Genomic_DNA"/>
</dbReference>
<feature type="compositionally biased region" description="Low complexity" evidence="1">
    <location>
        <begin position="305"/>
        <end position="314"/>
    </location>
</feature>
<feature type="region of interest" description="Disordered" evidence="1">
    <location>
        <begin position="291"/>
        <end position="344"/>
    </location>
</feature>
<feature type="region of interest" description="Disordered" evidence="1">
    <location>
        <begin position="89"/>
        <end position="108"/>
    </location>
</feature>
<dbReference type="PANTHER" id="PTHR43615">
    <property type="entry name" value="PHOSPHOENOLPYRUVATE SYNTHASE-RELATED"/>
    <property type="match status" value="1"/>
</dbReference>
<accession>A0ABR8TXN9</accession>
<dbReference type="SUPFAM" id="SSF56059">
    <property type="entry name" value="Glutathione synthetase ATP-binding domain-like"/>
    <property type="match status" value="1"/>
</dbReference>
<reference evidence="4 5" key="1">
    <citation type="submission" date="2020-08" db="EMBL/GenBank/DDBJ databases">
        <title>A Genomic Blueprint of the Chicken Gut Microbiome.</title>
        <authorList>
            <person name="Gilroy R."/>
            <person name="Ravi A."/>
            <person name="Getino M."/>
            <person name="Pursley I."/>
            <person name="Horton D.L."/>
            <person name="Alikhan N.-F."/>
            <person name="Baker D."/>
            <person name="Gharbi K."/>
            <person name="Hall N."/>
            <person name="Watson M."/>
            <person name="Adriaenssens E.M."/>
            <person name="Foster-Nyarko E."/>
            <person name="Jarju S."/>
            <person name="Secka A."/>
            <person name="Antonio M."/>
            <person name="Oren A."/>
            <person name="Chaudhuri R."/>
            <person name="La Ragione R.M."/>
            <person name="Hildebrand F."/>
            <person name="Pallen M.J."/>
        </authorList>
    </citation>
    <scope>NUCLEOTIDE SEQUENCE [LARGE SCALE GENOMIC DNA]</scope>
    <source>
        <strain evidence="4 5">Sa2CUA9</strain>
    </source>
</reference>
<dbReference type="PANTHER" id="PTHR43615:SF1">
    <property type="entry name" value="PPDK_N DOMAIN-CONTAINING PROTEIN"/>
    <property type="match status" value="1"/>
</dbReference>
<keyword evidence="5" id="KW-1185">Reference proteome</keyword>
<evidence type="ECO:0000256" key="1">
    <source>
        <dbReference type="SAM" id="MobiDB-lite"/>
    </source>
</evidence>
<gene>
    <name evidence="4" type="ORF">H9641_07245</name>
</gene>
<comment type="caution">
    <text evidence="4">The sequence shown here is derived from an EMBL/GenBank/DDBJ whole genome shotgun (WGS) entry which is preliminary data.</text>
</comment>
<dbReference type="Gene3D" id="3.30.1490.20">
    <property type="entry name" value="ATP-grasp fold, A domain"/>
    <property type="match status" value="1"/>
</dbReference>
<dbReference type="RefSeq" id="WP_191802363.1">
    <property type="nucleotide sequence ID" value="NZ_JACSQF010000006.1"/>
</dbReference>
<feature type="compositionally biased region" description="Pro residues" evidence="1">
    <location>
        <begin position="316"/>
        <end position="327"/>
    </location>
</feature>
<dbReference type="Proteomes" id="UP000655570">
    <property type="component" value="Unassembled WGS sequence"/>
</dbReference>
<proteinExistence type="predicted"/>
<name>A0ABR8TXN9_9CELL</name>